<evidence type="ECO:0000256" key="1">
    <source>
        <dbReference type="ARBA" id="ARBA00004202"/>
    </source>
</evidence>
<keyword evidence="8" id="KW-0406">Ion transport</keyword>
<dbReference type="FunFam" id="3.40.50.300:FF:000134">
    <property type="entry name" value="Iron-enterobactin ABC transporter ATP-binding protein"/>
    <property type="match status" value="1"/>
</dbReference>
<dbReference type="PANTHER" id="PTHR42771">
    <property type="entry name" value="IRON(3+)-HYDROXAMATE IMPORT ATP-BINDING PROTEIN FHUC"/>
    <property type="match status" value="1"/>
</dbReference>
<evidence type="ECO:0000313" key="13">
    <source>
        <dbReference type="Proteomes" id="UP001172756"/>
    </source>
</evidence>
<keyword evidence="5" id="KW-0547">Nucleotide-binding</keyword>
<evidence type="ECO:0000256" key="10">
    <source>
        <dbReference type="SAM" id="MobiDB-lite"/>
    </source>
</evidence>
<comment type="subcellular location">
    <subcellularLocation>
        <location evidence="1">Cell membrane</location>
        <topology evidence="1">Peripheral membrane protein</topology>
    </subcellularLocation>
</comment>
<evidence type="ECO:0000256" key="8">
    <source>
        <dbReference type="ARBA" id="ARBA00023065"/>
    </source>
</evidence>
<reference evidence="12 13" key="1">
    <citation type="submission" date="2023-06" db="EMBL/GenBank/DDBJ databases">
        <title>SYSU T0a273.</title>
        <authorList>
            <person name="Gao L."/>
            <person name="Fang B.-Z."/>
            <person name="Li W.-J."/>
        </authorList>
    </citation>
    <scope>NUCLEOTIDE SEQUENCE [LARGE SCALE GENOMIC DNA]</scope>
    <source>
        <strain evidence="12 13">SYSU T0a273</strain>
    </source>
</reference>
<name>A0AB35MIR0_9MICO</name>
<keyword evidence="4" id="KW-0410">Iron transport</keyword>
<feature type="compositionally biased region" description="Basic and acidic residues" evidence="10">
    <location>
        <begin position="263"/>
        <end position="274"/>
    </location>
</feature>
<keyword evidence="7" id="KW-0408">Iron</keyword>
<evidence type="ECO:0000256" key="9">
    <source>
        <dbReference type="ARBA" id="ARBA00023136"/>
    </source>
</evidence>
<dbReference type="PROSITE" id="PS00211">
    <property type="entry name" value="ABC_TRANSPORTER_1"/>
    <property type="match status" value="1"/>
</dbReference>
<evidence type="ECO:0000313" key="12">
    <source>
        <dbReference type="EMBL" id="MDN4483668.1"/>
    </source>
</evidence>
<dbReference type="GO" id="GO:0005524">
    <property type="term" value="F:ATP binding"/>
    <property type="evidence" value="ECO:0007669"/>
    <property type="project" value="UniProtKB-KW"/>
</dbReference>
<dbReference type="Pfam" id="PF00005">
    <property type="entry name" value="ABC_tran"/>
    <property type="match status" value="1"/>
</dbReference>
<dbReference type="InterPro" id="IPR051535">
    <property type="entry name" value="Siderophore_ABC-ATPase"/>
</dbReference>
<dbReference type="GO" id="GO:0016887">
    <property type="term" value="F:ATP hydrolysis activity"/>
    <property type="evidence" value="ECO:0007669"/>
    <property type="project" value="InterPro"/>
</dbReference>
<feature type="domain" description="ABC transporter" evidence="11">
    <location>
        <begin position="4"/>
        <end position="240"/>
    </location>
</feature>
<dbReference type="GO" id="GO:0006826">
    <property type="term" value="P:iron ion transport"/>
    <property type="evidence" value="ECO:0007669"/>
    <property type="project" value="UniProtKB-KW"/>
</dbReference>
<keyword evidence="3" id="KW-1003">Cell membrane</keyword>
<dbReference type="RefSeq" id="WP_301160456.1">
    <property type="nucleotide sequence ID" value="NZ_JAUHQB010000005.1"/>
</dbReference>
<protein>
    <submittedName>
        <fullName evidence="12">ABC transporter ATP-binding protein</fullName>
    </submittedName>
</protein>
<dbReference type="PANTHER" id="PTHR42771:SF2">
    <property type="entry name" value="IRON(3+)-HYDROXAMATE IMPORT ATP-BINDING PROTEIN FHUC"/>
    <property type="match status" value="1"/>
</dbReference>
<dbReference type="InterPro" id="IPR027417">
    <property type="entry name" value="P-loop_NTPase"/>
</dbReference>
<dbReference type="Proteomes" id="UP001172756">
    <property type="component" value="Unassembled WGS sequence"/>
</dbReference>
<evidence type="ECO:0000256" key="2">
    <source>
        <dbReference type="ARBA" id="ARBA00022448"/>
    </source>
</evidence>
<dbReference type="AlphaFoldDB" id="A0AB35MIR0"/>
<evidence type="ECO:0000256" key="3">
    <source>
        <dbReference type="ARBA" id="ARBA00022475"/>
    </source>
</evidence>
<keyword evidence="2" id="KW-0813">Transport</keyword>
<dbReference type="CDD" id="cd03214">
    <property type="entry name" value="ABC_Iron-Siderophores_B12_Hemin"/>
    <property type="match status" value="1"/>
</dbReference>
<comment type="caution">
    <text evidence="12">The sequence shown here is derived from an EMBL/GenBank/DDBJ whole genome shotgun (WGS) entry which is preliminary data.</text>
</comment>
<dbReference type="SMART" id="SM00382">
    <property type="entry name" value="AAA"/>
    <property type="match status" value="1"/>
</dbReference>
<dbReference type="InterPro" id="IPR003593">
    <property type="entry name" value="AAA+_ATPase"/>
</dbReference>
<dbReference type="SUPFAM" id="SSF52540">
    <property type="entry name" value="P-loop containing nucleoside triphosphate hydrolases"/>
    <property type="match status" value="1"/>
</dbReference>
<dbReference type="EMBL" id="JAUHQB010000005">
    <property type="protein sequence ID" value="MDN4483668.1"/>
    <property type="molecule type" value="Genomic_DNA"/>
</dbReference>
<proteinExistence type="predicted"/>
<keyword evidence="6 12" id="KW-0067">ATP-binding</keyword>
<accession>A0AB35MIR0</accession>
<sequence>MTRLETRGAVIGYGGAPIVRGVDVAVPDGQITAIVGPNGCGKSTLLRALVRLLEPSEGTVLLDGDDIHRIPTREVARRVGLLPQAPIAPAGITVKELVARGRTPHQKVLRPWSAADETAVMSALHSTALTEIQDAVVDELSGGQRQRAWIAMALAQDTPLMLLDEPTTYLDIAHQFDVLDLLHRLNTRQQRTIVMVVHDLHQAARYAHHVIAMHDGEVAASGAPAEVFTEDLIRRVFSLEARVLPDPVTGTPLVVPAHGPGGARDHGPDPRPTP</sequence>
<dbReference type="InterPro" id="IPR017871">
    <property type="entry name" value="ABC_transporter-like_CS"/>
</dbReference>
<dbReference type="GO" id="GO:0005886">
    <property type="term" value="C:plasma membrane"/>
    <property type="evidence" value="ECO:0007669"/>
    <property type="project" value="UniProtKB-SubCell"/>
</dbReference>
<organism evidence="12 13">
    <name type="scientific">Demequina lignilytica</name>
    <dbReference type="NCBI Taxonomy" id="3051663"/>
    <lineage>
        <taxon>Bacteria</taxon>
        <taxon>Bacillati</taxon>
        <taxon>Actinomycetota</taxon>
        <taxon>Actinomycetes</taxon>
        <taxon>Micrococcales</taxon>
        <taxon>Demequinaceae</taxon>
        <taxon>Demequina</taxon>
    </lineage>
</organism>
<dbReference type="InterPro" id="IPR003439">
    <property type="entry name" value="ABC_transporter-like_ATP-bd"/>
</dbReference>
<evidence type="ECO:0000256" key="5">
    <source>
        <dbReference type="ARBA" id="ARBA00022741"/>
    </source>
</evidence>
<evidence type="ECO:0000259" key="11">
    <source>
        <dbReference type="PROSITE" id="PS50893"/>
    </source>
</evidence>
<evidence type="ECO:0000256" key="7">
    <source>
        <dbReference type="ARBA" id="ARBA00023004"/>
    </source>
</evidence>
<keyword evidence="9" id="KW-0472">Membrane</keyword>
<dbReference type="PROSITE" id="PS50893">
    <property type="entry name" value="ABC_TRANSPORTER_2"/>
    <property type="match status" value="1"/>
</dbReference>
<feature type="region of interest" description="Disordered" evidence="10">
    <location>
        <begin position="249"/>
        <end position="274"/>
    </location>
</feature>
<dbReference type="Gene3D" id="3.40.50.300">
    <property type="entry name" value="P-loop containing nucleotide triphosphate hydrolases"/>
    <property type="match status" value="1"/>
</dbReference>
<evidence type="ECO:0000256" key="6">
    <source>
        <dbReference type="ARBA" id="ARBA00022840"/>
    </source>
</evidence>
<evidence type="ECO:0000256" key="4">
    <source>
        <dbReference type="ARBA" id="ARBA00022496"/>
    </source>
</evidence>
<gene>
    <name evidence="12" type="ORF">QQ002_08995</name>
</gene>